<evidence type="ECO:0000313" key="1">
    <source>
        <dbReference type="EMBL" id="GAL00143.1"/>
    </source>
</evidence>
<dbReference type="Proteomes" id="UP000029226">
    <property type="component" value="Unassembled WGS sequence"/>
</dbReference>
<proteinExistence type="predicted"/>
<evidence type="ECO:0000313" key="2">
    <source>
        <dbReference type="Proteomes" id="UP000029226"/>
    </source>
</evidence>
<organism evidence="1 2">
    <name type="scientific">Nonlabens ulvanivorans</name>
    <name type="common">Persicivirga ulvanivorans</name>
    <dbReference type="NCBI Taxonomy" id="906888"/>
    <lineage>
        <taxon>Bacteria</taxon>
        <taxon>Pseudomonadati</taxon>
        <taxon>Bacteroidota</taxon>
        <taxon>Flavobacteriia</taxon>
        <taxon>Flavobacteriales</taxon>
        <taxon>Flavobacteriaceae</taxon>
        <taxon>Nonlabens</taxon>
    </lineage>
</organism>
<reference evidence="1 2" key="1">
    <citation type="journal article" date="2014" name="Genome Announc.">
        <title>Draft Genome Sequences of Marine Flavobacterium Nonlabens Strains NR17, NR24, NR27, NR32, NR33, and Ara13.</title>
        <authorList>
            <person name="Nakanishi M."/>
            <person name="Meirelles P."/>
            <person name="Suzuki R."/>
            <person name="Takatani N."/>
            <person name="Mino S."/>
            <person name="Suda W."/>
            <person name="Oshima K."/>
            <person name="Hattori M."/>
            <person name="Ohkuma M."/>
            <person name="Hosokawa M."/>
            <person name="Miyashita K."/>
            <person name="Thompson F.L."/>
            <person name="Niwa A."/>
            <person name="Sawabe T."/>
            <person name="Sawabe T."/>
        </authorList>
    </citation>
    <scope>NUCLEOTIDE SEQUENCE [LARGE SCALE GENOMIC DNA]</scope>
    <source>
        <strain evidence="2">JCM19314</strain>
    </source>
</reference>
<gene>
    <name evidence="1" type="ORF">JCM19314_397</name>
</gene>
<accession>A0A090QD24</accession>
<comment type="caution">
    <text evidence="1">The sequence shown here is derived from an EMBL/GenBank/DDBJ whole genome shotgun (WGS) entry which is preliminary data.</text>
</comment>
<sequence length="93" mass="10717">MRYWPFISFLFLSIVVQAQKDVTPALEIIKTCIENKDVNNPLETLNTFQYDSYENLKIAGNPEAITGSGYKKTELRRTLLKTGVFYLKKHLTS</sequence>
<dbReference type="AlphaFoldDB" id="A0A090QD24"/>
<protein>
    <submittedName>
        <fullName evidence="1">Uncharacterized protein</fullName>
    </submittedName>
</protein>
<name>A0A090QD24_NONUL</name>
<dbReference type="EMBL" id="BBMM01000004">
    <property type="protein sequence ID" value="GAL00143.1"/>
    <property type="molecule type" value="Genomic_DNA"/>
</dbReference>